<evidence type="ECO:0000313" key="3">
    <source>
        <dbReference type="EMBL" id="CZR69574.1"/>
    </source>
</evidence>
<dbReference type="AlphaFoldDB" id="A0A1L7XX02"/>
<dbReference type="STRING" id="576137.A0A1L7XX02"/>
<dbReference type="EMBL" id="FJOG01000074">
    <property type="protein sequence ID" value="CZR69574.1"/>
    <property type="molecule type" value="Genomic_DNA"/>
</dbReference>
<name>A0A1L7XX02_9HELO</name>
<organism evidence="3 4">
    <name type="scientific">Phialocephala subalpina</name>
    <dbReference type="NCBI Taxonomy" id="576137"/>
    <lineage>
        <taxon>Eukaryota</taxon>
        <taxon>Fungi</taxon>
        <taxon>Dikarya</taxon>
        <taxon>Ascomycota</taxon>
        <taxon>Pezizomycotina</taxon>
        <taxon>Leotiomycetes</taxon>
        <taxon>Helotiales</taxon>
        <taxon>Mollisiaceae</taxon>
        <taxon>Phialocephala</taxon>
        <taxon>Phialocephala fortinii species complex</taxon>
    </lineage>
</organism>
<keyword evidence="4" id="KW-1185">Reference proteome</keyword>
<dbReference type="PANTHER" id="PTHR38886:SF1">
    <property type="entry name" value="NACHT-NTPASE AND P-LOOP NTPASES N-TERMINAL DOMAIN-CONTAINING PROTEIN"/>
    <property type="match status" value="1"/>
</dbReference>
<evidence type="ECO:0000256" key="1">
    <source>
        <dbReference type="SAM" id="MobiDB-lite"/>
    </source>
</evidence>
<feature type="domain" description="DUF6590" evidence="2">
    <location>
        <begin position="387"/>
        <end position="503"/>
    </location>
</feature>
<accession>A0A1L7XX02</accession>
<evidence type="ECO:0000259" key="2">
    <source>
        <dbReference type="Pfam" id="PF20233"/>
    </source>
</evidence>
<evidence type="ECO:0000313" key="4">
    <source>
        <dbReference type="Proteomes" id="UP000184330"/>
    </source>
</evidence>
<dbReference type="Proteomes" id="UP000184330">
    <property type="component" value="Unassembled WGS sequence"/>
</dbReference>
<gene>
    <name evidence="3" type="ORF">PAC_19474</name>
</gene>
<feature type="region of interest" description="Disordered" evidence="1">
    <location>
        <begin position="571"/>
        <end position="610"/>
    </location>
</feature>
<proteinExistence type="predicted"/>
<dbReference type="OrthoDB" id="3045089at2759"/>
<dbReference type="PANTHER" id="PTHR38886">
    <property type="entry name" value="SESA DOMAIN-CONTAINING PROTEIN"/>
    <property type="match status" value="1"/>
</dbReference>
<dbReference type="Pfam" id="PF20233">
    <property type="entry name" value="DUF6590"/>
    <property type="match status" value="1"/>
</dbReference>
<sequence length="610" mass="68405">MSFGFSVGDILGGASLAYQLCKALSETKGSARDYQQLIAELNVVHKVLIQVEQLRVSNQLAQATLNAVLFTTNAANEAMEVFLADHEKYRESLKEGGSGNVLKDSWRKWQWTFTMETERTKLSQTLASMLVSINCLVQLACFFNTGYNPEVDVKLSNAYERRYYEFSPPFDNVKLEACISGTEIWGERKPYFKVRHQPAQFFRSGQVFSLCISANLSVHHRSRWRHRRIEISQLPLEPIGTLKAKYEQAQKEDREARLKQILSLPLAKMVQHIKEGRNGKVVCTLCPDAAPLIGGQELNKDDWADRHFRFCHWQQYCTMRGISPNSDALPSIASYFTPNPKQLITQPTSADSLHTLSADWITLEDITSDEPIYEDWQIREMTYCSQTSEPGIPGPIMIRRFVVIQEGLESCLCLGIHTYAGLGSSDQADQNLFAILHSSKEVPTPLEKETGMVLTPIRMKPEHPSTVLPNSSRIHFGRAYGISHKMAVKPLGLIHAGSMEKLMSQSVAHACRNNPDNSAQLSESQSYGVAGGEVMDVFSGNRKMDINKDIIPADMEVAKDMRNSIMDVLGPDISLDNHPPPKEPVLSSSALSDDVMDSEPVRERKRVRVA</sequence>
<protein>
    <recommendedName>
        <fullName evidence="2">DUF6590 domain-containing protein</fullName>
    </recommendedName>
</protein>
<reference evidence="3 4" key="1">
    <citation type="submission" date="2016-03" db="EMBL/GenBank/DDBJ databases">
        <authorList>
            <person name="Ploux O."/>
        </authorList>
    </citation>
    <scope>NUCLEOTIDE SEQUENCE [LARGE SCALE GENOMIC DNA]</scope>
    <source>
        <strain evidence="3 4">UAMH 11012</strain>
    </source>
</reference>
<dbReference type="InterPro" id="IPR046497">
    <property type="entry name" value="DUF6590"/>
</dbReference>